<comment type="caution">
    <text evidence="2">The sequence shown here is derived from an EMBL/GenBank/DDBJ whole genome shotgun (WGS) entry which is preliminary data.</text>
</comment>
<evidence type="ECO:0000256" key="1">
    <source>
        <dbReference type="SAM" id="MobiDB-lite"/>
    </source>
</evidence>
<protein>
    <submittedName>
        <fullName evidence="2">Ank3 protein</fullName>
    </submittedName>
</protein>
<proteinExistence type="predicted"/>
<evidence type="ECO:0000313" key="3">
    <source>
        <dbReference type="Proteomes" id="UP000601435"/>
    </source>
</evidence>
<reference evidence="2" key="1">
    <citation type="submission" date="2021-02" db="EMBL/GenBank/DDBJ databases">
        <authorList>
            <person name="Dougan E. K."/>
            <person name="Rhodes N."/>
            <person name="Thang M."/>
            <person name="Chan C."/>
        </authorList>
    </citation>
    <scope>NUCLEOTIDE SEQUENCE</scope>
</reference>
<evidence type="ECO:0000313" key="2">
    <source>
        <dbReference type="EMBL" id="CAE7678979.1"/>
    </source>
</evidence>
<accession>A0A812WEX5</accession>
<dbReference type="AlphaFoldDB" id="A0A812WEX5"/>
<dbReference type="EMBL" id="CAJNJA010033414">
    <property type="protein sequence ID" value="CAE7678979.1"/>
    <property type="molecule type" value="Genomic_DNA"/>
</dbReference>
<gene>
    <name evidence="2" type="primary">Ank3</name>
    <name evidence="2" type="ORF">SNEC2469_LOCUS19505</name>
</gene>
<dbReference type="Proteomes" id="UP000601435">
    <property type="component" value="Unassembled WGS sequence"/>
</dbReference>
<keyword evidence="3" id="KW-1185">Reference proteome</keyword>
<organism evidence="2 3">
    <name type="scientific">Symbiodinium necroappetens</name>
    <dbReference type="NCBI Taxonomy" id="1628268"/>
    <lineage>
        <taxon>Eukaryota</taxon>
        <taxon>Sar</taxon>
        <taxon>Alveolata</taxon>
        <taxon>Dinophyceae</taxon>
        <taxon>Suessiales</taxon>
        <taxon>Symbiodiniaceae</taxon>
        <taxon>Symbiodinium</taxon>
    </lineage>
</organism>
<dbReference type="OrthoDB" id="415033at2759"/>
<feature type="region of interest" description="Disordered" evidence="1">
    <location>
        <begin position="1"/>
        <end position="48"/>
    </location>
</feature>
<feature type="compositionally biased region" description="Basic and acidic residues" evidence="1">
    <location>
        <begin position="19"/>
        <end position="28"/>
    </location>
</feature>
<sequence>MGLTGASPSGGFGGPVDQDLERGEDGRSKCAARGSARHSVRSICSRDSEASFCTDKGASRKSDKPNQLVVKKMDIDPSSRSMFTAPPVVVQLRVLEGMSAADACHLELLKSLAEAPNKAVFQTDAVEAVVSAAWQQYRLQTVLEATFSILTVILLCVASYTSKIGQSASAGALWGIFALHIKRTVEEVWQYVHCTTCGKVHRARCLDFDNIADLVYCSSDGSQVCGKCCRMSWKSHSCPASVHWHGLEPCTPCVVSRGLVRDSFPYCLQYRTLKR</sequence>
<name>A0A812WEX5_9DINO</name>